<sequence length="215" mass="23957">MNISVIYCPQPDEQEDISAACEYATHILNIIKERYPERATAPLAWNCAIHQLQLDSLQFITQLQRSVVTDCSNSSPSLCILLISCSADGSVHSTARKLARTLKNAQSPTTYAKSSLDLIPAINNSIDRPNNQLAIALLGHARCENSAQQMKDTIFNSGRKLYKIIQHSIRRGKQGFESNCFSWYLSEDMLELQVELEGPDAPGGFNEWVVKILDS</sequence>
<dbReference type="EMBL" id="HBIO01030629">
    <property type="protein sequence ID" value="CAE0478616.1"/>
    <property type="molecule type" value="Transcribed_RNA"/>
</dbReference>
<dbReference type="AlphaFoldDB" id="A0A7S3QIW4"/>
<reference evidence="1" key="1">
    <citation type="submission" date="2021-01" db="EMBL/GenBank/DDBJ databases">
        <authorList>
            <person name="Corre E."/>
            <person name="Pelletier E."/>
            <person name="Niang G."/>
            <person name="Scheremetjew M."/>
            <person name="Finn R."/>
            <person name="Kale V."/>
            <person name="Holt S."/>
            <person name="Cochrane G."/>
            <person name="Meng A."/>
            <person name="Brown T."/>
            <person name="Cohen L."/>
        </authorList>
    </citation>
    <scope>NUCLEOTIDE SEQUENCE</scope>
    <source>
        <strain evidence="1">MM31A-1</strain>
    </source>
</reference>
<protein>
    <submittedName>
        <fullName evidence="1">Uncharacterized protein</fullName>
    </submittedName>
</protein>
<proteinExistence type="predicted"/>
<accession>A0A7S3QIW4</accession>
<gene>
    <name evidence="1" type="ORF">CDEB00056_LOCUS23469</name>
</gene>
<name>A0A7S3QIW4_9STRA</name>
<evidence type="ECO:0000313" key="1">
    <source>
        <dbReference type="EMBL" id="CAE0478616.1"/>
    </source>
</evidence>
<organism evidence="1">
    <name type="scientific">Chaetoceros debilis</name>
    <dbReference type="NCBI Taxonomy" id="122233"/>
    <lineage>
        <taxon>Eukaryota</taxon>
        <taxon>Sar</taxon>
        <taxon>Stramenopiles</taxon>
        <taxon>Ochrophyta</taxon>
        <taxon>Bacillariophyta</taxon>
        <taxon>Coscinodiscophyceae</taxon>
        <taxon>Chaetocerotophycidae</taxon>
        <taxon>Chaetocerotales</taxon>
        <taxon>Chaetocerotaceae</taxon>
        <taxon>Chaetoceros</taxon>
    </lineage>
</organism>